<dbReference type="OrthoDB" id="7432511at2"/>
<evidence type="ECO:0000313" key="3">
    <source>
        <dbReference type="Proteomes" id="UP000481327"/>
    </source>
</evidence>
<gene>
    <name evidence="2" type="ORF">F3168_00030</name>
</gene>
<protein>
    <submittedName>
        <fullName evidence="2">Uncharacterized protein</fullName>
    </submittedName>
</protein>
<feature type="chain" id="PRO_5028846868" evidence="1">
    <location>
        <begin position="19"/>
        <end position="151"/>
    </location>
</feature>
<reference evidence="2 3" key="1">
    <citation type="submission" date="2019-09" db="EMBL/GenBank/DDBJ databases">
        <title>Polymorphobacter sp. isolated from a lake in China.</title>
        <authorList>
            <person name="Liu Z."/>
        </authorList>
    </citation>
    <scope>NUCLEOTIDE SEQUENCE [LARGE SCALE GENOMIC DNA]</scope>
    <source>
        <strain evidence="2 3">D40P</strain>
    </source>
</reference>
<feature type="signal peptide" evidence="1">
    <location>
        <begin position="1"/>
        <end position="18"/>
    </location>
</feature>
<dbReference type="PROSITE" id="PS51257">
    <property type="entry name" value="PROKAR_LIPOPROTEIN"/>
    <property type="match status" value="1"/>
</dbReference>
<keyword evidence="3" id="KW-1185">Reference proteome</keyword>
<accession>A0A7C9GMM1</accession>
<keyword evidence="1" id="KW-0732">Signal</keyword>
<comment type="caution">
    <text evidence="2">The sequence shown here is derived from an EMBL/GenBank/DDBJ whole genome shotgun (WGS) entry which is preliminary data.</text>
</comment>
<organism evidence="2 3">
    <name type="scientific">Sandarakinorhabdus fusca</name>
    <dbReference type="NCBI Taxonomy" id="1439888"/>
    <lineage>
        <taxon>Bacteria</taxon>
        <taxon>Pseudomonadati</taxon>
        <taxon>Pseudomonadota</taxon>
        <taxon>Alphaproteobacteria</taxon>
        <taxon>Sphingomonadales</taxon>
        <taxon>Sphingosinicellaceae</taxon>
        <taxon>Sandarakinorhabdus</taxon>
    </lineage>
</organism>
<proteinExistence type="predicted"/>
<dbReference type="Proteomes" id="UP000481327">
    <property type="component" value="Unassembled WGS sequence"/>
</dbReference>
<name>A0A7C9GMM1_9SPHN</name>
<dbReference type="AlphaFoldDB" id="A0A7C9GMM1"/>
<dbReference type="EMBL" id="WIOL01000001">
    <property type="protein sequence ID" value="MQT15653.1"/>
    <property type="molecule type" value="Genomic_DNA"/>
</dbReference>
<evidence type="ECO:0000313" key="2">
    <source>
        <dbReference type="EMBL" id="MQT15653.1"/>
    </source>
</evidence>
<dbReference type="RefSeq" id="WP_152576135.1">
    <property type="nucleotide sequence ID" value="NZ_JAATJI010000001.1"/>
</dbReference>
<sequence>MRVFIPVFAMLTIVACDAAASPEIDVIVMRRSGSVSEDVTLTSAGVGHYHRSEPYPAGRSSTFQMTQKQFAAFLASLEPYRAKAKRYTRDVKSTCPSEVRRTLDAGAMYIRWIGPQYNVHFLMDFGCDTERNPAMNRQMHRTFEQLPLPRQ</sequence>
<evidence type="ECO:0000256" key="1">
    <source>
        <dbReference type="SAM" id="SignalP"/>
    </source>
</evidence>